<evidence type="ECO:0000256" key="1">
    <source>
        <dbReference type="ARBA" id="ARBA00004141"/>
    </source>
</evidence>
<feature type="transmembrane region" description="Helical" evidence="6">
    <location>
        <begin position="80"/>
        <end position="102"/>
    </location>
</feature>
<dbReference type="Pfam" id="PF01490">
    <property type="entry name" value="Aa_trans"/>
    <property type="match status" value="1"/>
</dbReference>
<comment type="caution">
    <text evidence="8">The sequence shown here is derived from an EMBL/GenBank/DDBJ whole genome shotgun (WGS) entry which is preliminary data.</text>
</comment>
<evidence type="ECO:0000313" key="8">
    <source>
        <dbReference type="EMBL" id="CAK0866793.1"/>
    </source>
</evidence>
<feature type="transmembrane region" description="Helical" evidence="6">
    <location>
        <begin position="55"/>
        <end position="74"/>
    </location>
</feature>
<evidence type="ECO:0000256" key="5">
    <source>
        <dbReference type="SAM" id="MobiDB-lite"/>
    </source>
</evidence>
<keyword evidence="2 6" id="KW-0812">Transmembrane</keyword>
<evidence type="ECO:0000256" key="3">
    <source>
        <dbReference type="ARBA" id="ARBA00022989"/>
    </source>
</evidence>
<sequence>MSFCDGKKGLARPLLRKAWSGDGGHALPGGETAAGTARHRTASGPEQRGASFGSALANLVMSVLGAGQLTLPFVLSQMGIGLGCLALLCCGALSAYSCGALVRCSRALGAKTYSDLLLSAFGRPARALADVLIAIYAWGGGVSFLLIVKGQLAHATRPGGASSAAMASLALGVVLPLSLMRNLDRLKFSSGFGCVAAVAITSVVIATAPWDASGRLVECAGSEAASAIRGRKTPPAVFGGPRGFIGSAVDPPLPAAPLAPPLARRF</sequence>
<proteinExistence type="predicted"/>
<gene>
    <name evidence="8" type="ORF">PCOR1329_LOCUS53892</name>
</gene>
<dbReference type="PANTHER" id="PTHR22950">
    <property type="entry name" value="AMINO ACID TRANSPORTER"/>
    <property type="match status" value="1"/>
</dbReference>
<keyword evidence="3 6" id="KW-1133">Transmembrane helix</keyword>
<protein>
    <recommendedName>
        <fullName evidence="7">Amino acid transporter transmembrane domain-containing protein</fullName>
    </recommendedName>
</protein>
<evidence type="ECO:0000259" key="7">
    <source>
        <dbReference type="Pfam" id="PF01490"/>
    </source>
</evidence>
<feature type="transmembrane region" description="Helical" evidence="6">
    <location>
        <begin position="191"/>
        <end position="210"/>
    </location>
</feature>
<name>A0ABN9V206_9DINO</name>
<evidence type="ECO:0000256" key="6">
    <source>
        <dbReference type="SAM" id="Phobius"/>
    </source>
</evidence>
<evidence type="ECO:0000313" key="9">
    <source>
        <dbReference type="Proteomes" id="UP001189429"/>
    </source>
</evidence>
<organism evidence="8 9">
    <name type="scientific">Prorocentrum cordatum</name>
    <dbReference type="NCBI Taxonomy" id="2364126"/>
    <lineage>
        <taxon>Eukaryota</taxon>
        <taxon>Sar</taxon>
        <taxon>Alveolata</taxon>
        <taxon>Dinophyceae</taxon>
        <taxon>Prorocentrales</taxon>
        <taxon>Prorocentraceae</taxon>
        <taxon>Prorocentrum</taxon>
    </lineage>
</organism>
<feature type="domain" description="Amino acid transporter transmembrane" evidence="7">
    <location>
        <begin position="49"/>
        <end position="207"/>
    </location>
</feature>
<dbReference type="Proteomes" id="UP001189429">
    <property type="component" value="Unassembled WGS sequence"/>
</dbReference>
<reference evidence="8" key="1">
    <citation type="submission" date="2023-10" db="EMBL/GenBank/DDBJ databases">
        <authorList>
            <person name="Chen Y."/>
            <person name="Shah S."/>
            <person name="Dougan E. K."/>
            <person name="Thang M."/>
            <person name="Chan C."/>
        </authorList>
    </citation>
    <scope>NUCLEOTIDE SEQUENCE [LARGE SCALE GENOMIC DNA]</scope>
</reference>
<feature type="non-terminal residue" evidence="8">
    <location>
        <position position="266"/>
    </location>
</feature>
<comment type="subcellular location">
    <subcellularLocation>
        <location evidence="1">Membrane</location>
        <topology evidence="1">Multi-pass membrane protein</topology>
    </subcellularLocation>
</comment>
<keyword evidence="4 6" id="KW-0472">Membrane</keyword>
<feature type="region of interest" description="Disordered" evidence="5">
    <location>
        <begin position="21"/>
        <end position="49"/>
    </location>
</feature>
<dbReference type="InterPro" id="IPR013057">
    <property type="entry name" value="AA_transpt_TM"/>
</dbReference>
<keyword evidence="9" id="KW-1185">Reference proteome</keyword>
<feature type="transmembrane region" description="Helical" evidence="6">
    <location>
        <begin position="160"/>
        <end position="179"/>
    </location>
</feature>
<accession>A0ABN9V206</accession>
<evidence type="ECO:0000256" key="4">
    <source>
        <dbReference type="ARBA" id="ARBA00023136"/>
    </source>
</evidence>
<dbReference type="EMBL" id="CAUYUJ010016575">
    <property type="protein sequence ID" value="CAK0866793.1"/>
    <property type="molecule type" value="Genomic_DNA"/>
</dbReference>
<evidence type="ECO:0000256" key="2">
    <source>
        <dbReference type="ARBA" id="ARBA00022692"/>
    </source>
</evidence>
<feature type="transmembrane region" description="Helical" evidence="6">
    <location>
        <begin position="127"/>
        <end position="148"/>
    </location>
</feature>